<feature type="compositionally biased region" description="Basic and acidic residues" evidence="11">
    <location>
        <begin position="689"/>
        <end position="702"/>
    </location>
</feature>
<reference evidence="13" key="2">
    <citation type="submission" date="2025-08" db="UniProtKB">
        <authorList>
            <consortium name="Ensembl"/>
        </authorList>
    </citation>
    <scope>IDENTIFICATION</scope>
</reference>
<keyword evidence="3" id="KW-0770">Synapse</keyword>
<dbReference type="PANTHER" id="PTHR22427:SF2">
    <property type="entry name" value="BTB_POZ DOMAIN-CONTAINING PROTEIN 8"/>
    <property type="match status" value="1"/>
</dbReference>
<feature type="compositionally biased region" description="Polar residues" evidence="11">
    <location>
        <begin position="708"/>
        <end position="729"/>
    </location>
</feature>
<dbReference type="FunFam" id="3.30.710.10:FF:000129">
    <property type="entry name" value="BTB/POZ domain-containing protein 8"/>
    <property type="match status" value="1"/>
</dbReference>
<evidence type="ECO:0000313" key="14">
    <source>
        <dbReference type="Proteomes" id="UP000694520"/>
    </source>
</evidence>
<dbReference type="InterPro" id="IPR027907">
    <property type="entry name" value="BTBD8_C"/>
</dbReference>
<keyword evidence="10" id="KW-0175">Coiled coil</keyword>
<keyword evidence="14" id="KW-1185">Reference proteome</keyword>
<accession>A0A8C0A3C9</accession>
<dbReference type="Proteomes" id="UP000694520">
    <property type="component" value="Chromosome 3"/>
</dbReference>
<evidence type="ECO:0000256" key="2">
    <source>
        <dbReference type="ARBA" id="ARBA00022737"/>
    </source>
</evidence>
<organism evidence="13 14">
    <name type="scientific">Bos mutus grunniens</name>
    <name type="common">Wild yak</name>
    <name type="synonym">Bos grunniens</name>
    <dbReference type="NCBI Taxonomy" id="30521"/>
    <lineage>
        <taxon>Eukaryota</taxon>
        <taxon>Metazoa</taxon>
        <taxon>Chordata</taxon>
        <taxon>Craniata</taxon>
        <taxon>Vertebrata</taxon>
        <taxon>Euteleostomi</taxon>
        <taxon>Mammalia</taxon>
        <taxon>Eutheria</taxon>
        <taxon>Laurasiatheria</taxon>
        <taxon>Artiodactyla</taxon>
        <taxon>Ruminantia</taxon>
        <taxon>Pecora</taxon>
        <taxon>Bovidae</taxon>
        <taxon>Bovinae</taxon>
        <taxon>Bos</taxon>
    </lineage>
</organism>
<dbReference type="Pfam" id="PF15363">
    <property type="entry name" value="BTBD8_C"/>
    <property type="match status" value="1"/>
</dbReference>
<dbReference type="SUPFAM" id="SSF54695">
    <property type="entry name" value="POZ domain"/>
    <property type="match status" value="2"/>
</dbReference>
<feature type="compositionally biased region" description="Polar residues" evidence="11">
    <location>
        <begin position="671"/>
        <end position="686"/>
    </location>
</feature>
<evidence type="ECO:0000256" key="9">
    <source>
        <dbReference type="ARBA" id="ARBA00070114"/>
    </source>
</evidence>
<dbReference type="Gene3D" id="3.30.710.10">
    <property type="entry name" value="Potassium Channel Kv1.1, Chain A"/>
    <property type="match status" value="2"/>
</dbReference>
<dbReference type="CDD" id="cd18286">
    <property type="entry name" value="BTB2_POZ_BTBD8"/>
    <property type="match status" value="1"/>
</dbReference>
<evidence type="ECO:0000256" key="4">
    <source>
        <dbReference type="ARBA" id="ARBA00023273"/>
    </source>
</evidence>
<dbReference type="FunFam" id="3.30.710.10:FF:000166">
    <property type="entry name" value="BTB/POZ domain-containing protein 8"/>
    <property type="match status" value="1"/>
</dbReference>
<comment type="subcellular location">
    <subcellularLocation>
        <location evidence="1">Cytoplasmic vesicle</location>
        <location evidence="1">Clathrin-coated vesicle</location>
    </subcellularLocation>
    <subcellularLocation>
        <location evidence="6">Presynapse</location>
    </subcellularLocation>
</comment>
<evidence type="ECO:0000256" key="11">
    <source>
        <dbReference type="SAM" id="MobiDB-lite"/>
    </source>
</evidence>
<feature type="compositionally biased region" description="Basic and acidic residues" evidence="11">
    <location>
        <begin position="821"/>
        <end position="834"/>
    </location>
</feature>
<keyword evidence="4" id="KW-0966">Cell projection</keyword>
<dbReference type="Ensembl" id="ENSBGRT00000003344.1">
    <property type="protein sequence ID" value="ENSBGRP00000002945.1"/>
    <property type="gene ID" value="ENSBGRG00000001711.1"/>
</dbReference>
<gene>
    <name evidence="13" type="primary">BTBD8</name>
</gene>
<dbReference type="GeneTree" id="ENSGT00940000154382"/>
<feature type="compositionally biased region" description="Polar residues" evidence="11">
    <location>
        <begin position="612"/>
        <end position="621"/>
    </location>
</feature>
<dbReference type="InterPro" id="IPR040121">
    <property type="entry name" value="BTBD8_BTB_POZ_1"/>
</dbReference>
<evidence type="ECO:0000256" key="6">
    <source>
        <dbReference type="ARBA" id="ARBA00034106"/>
    </source>
</evidence>
<evidence type="ECO:0000256" key="5">
    <source>
        <dbReference type="ARBA" id="ARBA00023329"/>
    </source>
</evidence>
<dbReference type="InterPro" id="IPR000210">
    <property type="entry name" value="BTB/POZ_dom"/>
</dbReference>
<feature type="compositionally biased region" description="Low complexity" evidence="11">
    <location>
        <begin position="1192"/>
        <end position="1201"/>
    </location>
</feature>
<dbReference type="PANTHER" id="PTHR22427">
    <property type="entry name" value="GH15728P"/>
    <property type="match status" value="1"/>
</dbReference>
<feature type="compositionally biased region" description="Polar residues" evidence="11">
    <location>
        <begin position="790"/>
        <end position="804"/>
    </location>
</feature>
<evidence type="ECO:0000256" key="10">
    <source>
        <dbReference type="SAM" id="Coils"/>
    </source>
</evidence>
<feature type="region of interest" description="Disordered" evidence="11">
    <location>
        <begin position="1460"/>
        <end position="1503"/>
    </location>
</feature>
<feature type="compositionally biased region" description="Basic and acidic residues" evidence="11">
    <location>
        <begin position="1464"/>
        <end position="1480"/>
    </location>
</feature>
<reference evidence="13" key="3">
    <citation type="submission" date="2025-09" db="UniProtKB">
        <authorList>
            <consortium name="Ensembl"/>
        </authorList>
    </citation>
    <scope>IDENTIFICATION</scope>
</reference>
<feature type="domain" description="BTB" evidence="12">
    <location>
        <begin position="218"/>
        <end position="285"/>
    </location>
</feature>
<evidence type="ECO:0000256" key="7">
    <source>
        <dbReference type="ARBA" id="ARBA00058836"/>
    </source>
</evidence>
<feature type="compositionally biased region" description="Basic and acidic residues" evidence="11">
    <location>
        <begin position="870"/>
        <end position="884"/>
    </location>
</feature>
<name>A0A8C0A3C9_BOSMU</name>
<feature type="compositionally biased region" description="Basic and acidic residues" evidence="11">
    <location>
        <begin position="1153"/>
        <end position="1169"/>
    </location>
</feature>
<feature type="compositionally biased region" description="Polar residues" evidence="11">
    <location>
        <begin position="1117"/>
        <end position="1126"/>
    </location>
</feature>
<dbReference type="PROSITE" id="PS50097">
    <property type="entry name" value="BTB"/>
    <property type="match status" value="2"/>
</dbReference>
<protein>
    <recommendedName>
        <fullName evidence="9">BTB/POZ domain-containing protein 8</fullName>
    </recommendedName>
</protein>
<dbReference type="Pfam" id="PF00651">
    <property type="entry name" value="BTB"/>
    <property type="match status" value="2"/>
</dbReference>
<feature type="region of interest" description="Disordered" evidence="11">
    <location>
        <begin position="528"/>
        <end position="908"/>
    </location>
</feature>
<feature type="coiled-coil region" evidence="10">
    <location>
        <begin position="1317"/>
        <end position="1344"/>
    </location>
</feature>
<feature type="compositionally biased region" description="Polar residues" evidence="11">
    <location>
        <begin position="894"/>
        <end position="908"/>
    </location>
</feature>
<sequence length="1734" mass="192267">MARCGEDSASPGVPLGSPGVCSKGLQRKGPCERRRLKAMVSEQLSQDLLRLLREEVHTDVTFSIGCTLFKAHKAVLLARVPDFYFHTVGHTDNLKNHEHVTVENFEASEFRTFLQIVYSSNRNIKSYEEEILRKKIVESGVPQKKCDFSVGNCTDHDRRLSVEFLSKRSYDHSLLKHEIPKDINSKEENVISTDIYDLEPASELGEDLLKLYVKHCCPDIDIYVDGKCFKAHRAILSARSSYFAAMLSGCWAESSQECITLQSISHVEMNVMMHFIYGGTLDFPVKANVGQILNMADMYGLEGLKEVAIYILRRDYCNFFQKNDKNAAFLLMESDRLIVSLPRVKWTESALIMASQLQEECIAFIIENFSKIIQSENFALLLQSQAMSSTSDLLDKIFKAVEENITTENSCSLLMALDTLLNSDSTKEMGFTCKIQALRDKLWIFLVQSFYAVRHTESWKLMSTDDQQKIQAAAFDKGDDRRLGKKPIFSSSQQRKQVSDCGAIKNKSAGGSNKQECLSYLSAHQKMKSDGLGASGHSSSTNRNSINKTLKHDDLKEKDPKPASKSTKELKTVEKNVSGKPKAIIKPKTENSDNAKSTNLSPRQAVERSATAAANEQKNSGNGKGVRNQEEQITGARPKVLTGNLNVQTKAKPLKKVTGKDSPHLRMAGPSSRSTNSSMELLTSTDSLDEPKENGSMKEKLPGHKPSSCDSRGQTVKNSVEGIKTSTVAMKSRPVSKDTNGISNKKSTHEQESNTHNSVLKKITSKGYSDPVPQAILKKRGNGNGCATAPQRTKNATANLAKTQGSQGSPNSVKSSVSSRQSDENVTKLDHSVTTDKQTPKRKIVKQGQTALPKIGAKKVTVPKNPNQPKRGENLNNKDAKPKTLPEQVILKTLPSSQRPLKSEPSVVQKSVSLDVCDNNNKGSVSEQKPHEPLTNLTAKTSDAEAFQSPCILDSQKTLNNQEKEKLVLECQNISNLDKLIKRELESKQICSVKSETNVSGHKKIDHCTTAKIPCHSDETDNVDPKCYSTTALKSMISNPKENSLNSNPVCDLDSAHVEQLHSELDRKKQVGRKDTNQKLSIKCVKDVLPWVPEKTNGTLNSGQDDRKSKIHVEEQTVPSQLSDDSAMNEDNHATVESHISSKCFLEQISGKNSKDTETTETSESHETPEAPFMSHWNLSTNVLHQRESPESDSGSVTTSSDDIKPRSEDYDAGGSQDDDGSNDRGVSKCGTMLCHDFLGRSSSDTSTPEELKIYDSNLRIEVKMKKQGSSDLFQVNSTSDDEIPRKRPEIWSRSTIVHPREKENIPRGSVQFVQEVDQVSSSADETEDERSEAENVAENFSTSNPALQQFQGIINLAFEDATENESHEFRVTKSFKRSVLLSVDECEEIGSDEGEVHALFQPSVDSLSPSDVFDGISHEHHGRTCYSRYSHGSEGSVLECRQKKSNTIYKNKSFPLGLSSVDSSRKDKQSASATEKKGTTDVLSKGGIQLPPGDKVCSGSNVDNDFETHSKFSDSDIKSQERPCHLELRQRESNSDIPKNSFTKSLDSCRSQVLPQEGQVKESHSTATEKANIALSAGDIDGCDTVAQIYMYDHRPSKTLSPIYEMDVTEAFEQKMESETQGTDMDFEDEQHFAKQDWTLLKQLLSEQDSNLNITNSVPEDLNLAQYLINQTLLLARDSSKPQGKAHVDTLNRWSELTSPFDDSSASITMASFSSEECSPQGEWTILELETQH</sequence>
<evidence type="ECO:0000256" key="1">
    <source>
        <dbReference type="ARBA" id="ARBA00004132"/>
    </source>
</evidence>
<dbReference type="Pfam" id="PF26017">
    <property type="entry name" value="BACK_BTBD8"/>
    <property type="match status" value="1"/>
</dbReference>
<dbReference type="InterPro" id="IPR043225">
    <property type="entry name" value="BACK_BTBD8"/>
</dbReference>
<reference evidence="13" key="1">
    <citation type="submission" date="2019-05" db="EMBL/GenBank/DDBJ databases">
        <authorList>
            <person name="Zhang S."/>
            <person name="Liu J."/>
        </authorList>
    </citation>
    <scope>NUCLEOTIDE SEQUENCE [LARGE SCALE GENOMIC DNA]</scope>
</reference>
<feature type="region of interest" description="Disordered" evidence="11">
    <location>
        <begin position="474"/>
        <end position="513"/>
    </location>
</feature>
<dbReference type="GO" id="GO:0098793">
    <property type="term" value="C:presynapse"/>
    <property type="evidence" value="ECO:0007669"/>
    <property type="project" value="UniProtKB-SubCell"/>
</dbReference>
<feature type="compositionally biased region" description="Low complexity" evidence="11">
    <location>
        <begin position="805"/>
        <end position="820"/>
    </location>
</feature>
<feature type="region of interest" description="Disordered" evidence="11">
    <location>
        <begin position="1116"/>
        <end position="1225"/>
    </location>
</feature>
<comment type="subunit">
    <text evidence="8">Interacts (via N-terminus) with adapter protein complex AP-2 subunits alpha (AP2A1) and beta (AP2B1).</text>
</comment>
<dbReference type="SMART" id="SM00225">
    <property type="entry name" value="BTB"/>
    <property type="match status" value="2"/>
</dbReference>
<proteinExistence type="predicted"/>
<keyword evidence="2" id="KW-0677">Repeat</keyword>
<evidence type="ECO:0000313" key="13">
    <source>
        <dbReference type="Ensembl" id="ENSBGRP00000002945.1"/>
    </source>
</evidence>
<comment type="function">
    <text evidence="7">Involved in clathrin-mediated endocytosis at the synapse. Plays a role in neuronal development and in synaptic vesicle recycling in mature neurons, a process required for normal synaptic transmission.</text>
</comment>
<feature type="domain" description="BTB" evidence="12">
    <location>
        <begin position="58"/>
        <end position="126"/>
    </location>
</feature>
<feature type="compositionally biased region" description="Polar residues" evidence="11">
    <location>
        <begin position="536"/>
        <end position="548"/>
    </location>
</feature>
<dbReference type="CDD" id="cd18285">
    <property type="entry name" value="BTB1_POZ_BTBD8"/>
    <property type="match status" value="1"/>
</dbReference>
<feature type="compositionally biased region" description="Basic and acidic residues" evidence="11">
    <location>
        <begin position="550"/>
        <end position="574"/>
    </location>
</feature>
<evidence type="ECO:0000256" key="8">
    <source>
        <dbReference type="ARBA" id="ARBA00063994"/>
    </source>
</evidence>
<dbReference type="GO" id="GO:0030136">
    <property type="term" value="C:clathrin-coated vesicle"/>
    <property type="evidence" value="ECO:0007669"/>
    <property type="project" value="UniProtKB-SubCell"/>
</dbReference>
<evidence type="ECO:0000256" key="3">
    <source>
        <dbReference type="ARBA" id="ARBA00023018"/>
    </source>
</evidence>
<keyword evidence="5" id="KW-0968">Cytoplasmic vesicle</keyword>
<evidence type="ECO:0000259" key="12">
    <source>
        <dbReference type="PROSITE" id="PS50097"/>
    </source>
</evidence>
<dbReference type="InterPro" id="IPR011333">
    <property type="entry name" value="SKP1/BTB/POZ_sf"/>
</dbReference>